<accession>A0AA38GXK2</accession>
<evidence type="ECO:0000313" key="8">
    <source>
        <dbReference type="EMBL" id="KAH9331268.1"/>
    </source>
</evidence>
<evidence type="ECO:0000313" key="9">
    <source>
        <dbReference type="Proteomes" id="UP000824469"/>
    </source>
</evidence>
<gene>
    <name evidence="8" type="ORF">KI387_003376</name>
</gene>
<evidence type="ECO:0000256" key="2">
    <source>
        <dbReference type="ARBA" id="ARBA00023015"/>
    </source>
</evidence>
<dbReference type="PANTHER" id="PTHR31221">
    <property type="entry name" value="WRKY TRANSCRIPTION FACTOR PROTEIN 1-RELATED"/>
    <property type="match status" value="1"/>
</dbReference>
<evidence type="ECO:0000256" key="5">
    <source>
        <dbReference type="ARBA" id="ARBA00023242"/>
    </source>
</evidence>
<reference evidence="8 9" key="1">
    <citation type="journal article" date="2021" name="Nat. Plants">
        <title>The Taxus genome provides insights into paclitaxel biosynthesis.</title>
        <authorList>
            <person name="Xiong X."/>
            <person name="Gou J."/>
            <person name="Liao Q."/>
            <person name="Li Y."/>
            <person name="Zhou Q."/>
            <person name="Bi G."/>
            <person name="Li C."/>
            <person name="Du R."/>
            <person name="Wang X."/>
            <person name="Sun T."/>
            <person name="Guo L."/>
            <person name="Liang H."/>
            <person name="Lu P."/>
            <person name="Wu Y."/>
            <person name="Zhang Z."/>
            <person name="Ro D.K."/>
            <person name="Shang Y."/>
            <person name="Huang S."/>
            <person name="Yan J."/>
        </authorList>
    </citation>
    <scope>NUCLEOTIDE SEQUENCE [LARGE SCALE GENOMIC DNA]</scope>
    <source>
        <strain evidence="8">Ta-2019</strain>
    </source>
</reference>
<feature type="non-terminal residue" evidence="8">
    <location>
        <position position="122"/>
    </location>
</feature>
<dbReference type="Pfam" id="PF03106">
    <property type="entry name" value="WRKY"/>
    <property type="match status" value="1"/>
</dbReference>
<evidence type="ECO:0000259" key="7">
    <source>
        <dbReference type="PROSITE" id="PS50811"/>
    </source>
</evidence>
<dbReference type="InterPro" id="IPR003657">
    <property type="entry name" value="WRKY_dom"/>
</dbReference>
<protein>
    <recommendedName>
        <fullName evidence="7">WRKY domain-containing protein</fullName>
    </recommendedName>
</protein>
<dbReference type="Gene3D" id="2.20.25.80">
    <property type="entry name" value="WRKY domain"/>
    <property type="match status" value="1"/>
</dbReference>
<evidence type="ECO:0000256" key="4">
    <source>
        <dbReference type="ARBA" id="ARBA00023163"/>
    </source>
</evidence>
<dbReference type="SUPFAM" id="SSF118290">
    <property type="entry name" value="WRKY DNA-binding domain"/>
    <property type="match status" value="1"/>
</dbReference>
<comment type="caution">
    <text evidence="8">The sequence shown here is derived from an EMBL/GenBank/DDBJ whole genome shotgun (WGS) entry which is preliminary data.</text>
</comment>
<organism evidence="8 9">
    <name type="scientific">Taxus chinensis</name>
    <name type="common">Chinese yew</name>
    <name type="synonym">Taxus wallichiana var. chinensis</name>
    <dbReference type="NCBI Taxonomy" id="29808"/>
    <lineage>
        <taxon>Eukaryota</taxon>
        <taxon>Viridiplantae</taxon>
        <taxon>Streptophyta</taxon>
        <taxon>Embryophyta</taxon>
        <taxon>Tracheophyta</taxon>
        <taxon>Spermatophyta</taxon>
        <taxon>Pinopsida</taxon>
        <taxon>Pinidae</taxon>
        <taxon>Conifers II</taxon>
        <taxon>Cupressales</taxon>
        <taxon>Taxaceae</taxon>
        <taxon>Taxus</taxon>
    </lineage>
</organism>
<dbReference type="EMBL" id="JAHRHJ020000001">
    <property type="protein sequence ID" value="KAH9331268.1"/>
    <property type="molecule type" value="Genomic_DNA"/>
</dbReference>
<feature type="compositionally biased region" description="Basic and acidic residues" evidence="6">
    <location>
        <begin position="48"/>
        <end position="62"/>
    </location>
</feature>
<evidence type="ECO:0000256" key="6">
    <source>
        <dbReference type="SAM" id="MobiDB-lite"/>
    </source>
</evidence>
<evidence type="ECO:0000256" key="1">
    <source>
        <dbReference type="ARBA" id="ARBA00004123"/>
    </source>
</evidence>
<keyword evidence="4" id="KW-0804">Transcription</keyword>
<dbReference type="Proteomes" id="UP000824469">
    <property type="component" value="Unassembled WGS sequence"/>
</dbReference>
<keyword evidence="2" id="KW-0805">Transcription regulation</keyword>
<feature type="domain" description="WRKY" evidence="7">
    <location>
        <begin position="97"/>
        <end position="122"/>
    </location>
</feature>
<feature type="region of interest" description="Disordered" evidence="6">
    <location>
        <begin position="48"/>
        <end position="67"/>
    </location>
</feature>
<keyword evidence="3" id="KW-0238">DNA-binding</keyword>
<dbReference type="GO" id="GO:0003700">
    <property type="term" value="F:DNA-binding transcription factor activity"/>
    <property type="evidence" value="ECO:0007669"/>
    <property type="project" value="InterPro"/>
</dbReference>
<keyword evidence="5" id="KW-0539">Nucleus</keyword>
<keyword evidence="9" id="KW-1185">Reference proteome</keyword>
<dbReference type="InterPro" id="IPR036576">
    <property type="entry name" value="WRKY_dom_sf"/>
</dbReference>
<comment type="subcellular location">
    <subcellularLocation>
        <location evidence="1">Nucleus</location>
    </subcellularLocation>
</comment>
<proteinExistence type="predicted"/>
<dbReference type="GO" id="GO:0005634">
    <property type="term" value="C:nucleus"/>
    <property type="evidence" value="ECO:0007669"/>
    <property type="project" value="UniProtKB-SubCell"/>
</dbReference>
<dbReference type="InterPro" id="IPR044810">
    <property type="entry name" value="WRKY_plant"/>
</dbReference>
<name>A0AA38GXK2_TAXCH</name>
<dbReference type="PROSITE" id="PS50811">
    <property type="entry name" value="WRKY"/>
    <property type="match status" value="1"/>
</dbReference>
<sequence length="122" mass="13914">MGEQGFEFPVSQAFLSPEAALLHKARCLEGKQAQMESPSDFVLLNGAEERDDQRMGSSDRDPLLIPTQLPRPFAKTKEQSSKRTSERGVRYAFKTRSETDIMEDGYKWRKYGKKCIKNTPNP</sequence>
<dbReference type="AlphaFoldDB" id="A0AA38GXK2"/>
<dbReference type="GO" id="GO:0043565">
    <property type="term" value="F:sequence-specific DNA binding"/>
    <property type="evidence" value="ECO:0007669"/>
    <property type="project" value="InterPro"/>
</dbReference>
<evidence type="ECO:0000256" key="3">
    <source>
        <dbReference type="ARBA" id="ARBA00023125"/>
    </source>
</evidence>
<dbReference type="PANTHER" id="PTHR31221:SF283">
    <property type="entry name" value="WRKY DOMAIN-CONTAINING PROTEIN"/>
    <property type="match status" value="1"/>
</dbReference>